<dbReference type="EMBL" id="JAAYYV010000200">
    <property type="protein sequence ID" value="NLF54238.1"/>
    <property type="molecule type" value="Genomic_DNA"/>
</dbReference>
<evidence type="ECO:0000313" key="2">
    <source>
        <dbReference type="Proteomes" id="UP000536534"/>
    </source>
</evidence>
<dbReference type="Proteomes" id="UP000536534">
    <property type="component" value="Unassembled WGS sequence"/>
</dbReference>
<dbReference type="AlphaFoldDB" id="A0A7X7R8C9"/>
<gene>
    <name evidence="1" type="ORF">GX576_07555</name>
</gene>
<organism evidence="1 2">
    <name type="scientific">Thauera phenolivorans</name>
    <dbReference type="NCBI Taxonomy" id="1792543"/>
    <lineage>
        <taxon>Bacteria</taxon>
        <taxon>Pseudomonadati</taxon>
        <taxon>Pseudomonadota</taxon>
        <taxon>Betaproteobacteria</taxon>
        <taxon>Rhodocyclales</taxon>
        <taxon>Zoogloeaceae</taxon>
        <taxon>Thauera</taxon>
    </lineage>
</organism>
<protein>
    <submittedName>
        <fullName evidence="1">Uncharacterized protein</fullName>
    </submittedName>
</protein>
<evidence type="ECO:0000313" key="1">
    <source>
        <dbReference type="EMBL" id="NLF54238.1"/>
    </source>
</evidence>
<name>A0A7X7R8C9_9RHOO</name>
<accession>A0A7X7R8C9</accession>
<comment type="caution">
    <text evidence="1">The sequence shown here is derived from an EMBL/GenBank/DDBJ whole genome shotgun (WGS) entry which is preliminary data.</text>
</comment>
<sequence length="163" mass="18125">RVRHMAVHLDAAGKKFDGPAMQAEFRALIDREGASRIAIVDSYMGGTTASALRDQVLQPLARTDPGVRFDVHWMRETLGFEAGGTMGALRGAPRRSAPGGAQIEVDQRQMRLVLGDDMQIVYTRDSREPITIFDRDGRIVRAEYPRPGETTRDVLIRLLRPAP</sequence>
<proteinExistence type="predicted"/>
<reference evidence="1 2" key="1">
    <citation type="journal article" date="2020" name="Biotechnol. Biofuels">
        <title>New insights from the biogas microbiome by comprehensive genome-resolved metagenomics of nearly 1600 species originating from multiple anaerobic digesters.</title>
        <authorList>
            <person name="Campanaro S."/>
            <person name="Treu L."/>
            <person name="Rodriguez-R L.M."/>
            <person name="Kovalovszki A."/>
            <person name="Ziels R.M."/>
            <person name="Maus I."/>
            <person name="Zhu X."/>
            <person name="Kougias P.G."/>
            <person name="Basile A."/>
            <person name="Luo G."/>
            <person name="Schluter A."/>
            <person name="Konstantinidis K.T."/>
            <person name="Angelidaki I."/>
        </authorList>
    </citation>
    <scope>NUCLEOTIDE SEQUENCE [LARGE SCALE GENOMIC DNA]</scope>
    <source>
        <strain evidence="1">AS06rmzACSIP_256</strain>
    </source>
</reference>
<feature type="non-terminal residue" evidence="1">
    <location>
        <position position="1"/>
    </location>
</feature>